<name>A0A2C6KJ97_9APIC</name>
<sequence>YSTPHRVLASHGSGAFYDVLDLRTASSEDSVIGSSAGSPQRFSPRQLPQNRTKPTCTCQRLAPPKGRAEIAVTERILQELPKFHREPAPNIEGRHRRQLLQ</sequence>
<dbReference type="AlphaFoldDB" id="A0A2C6KJ97"/>
<dbReference type="EMBL" id="MIGC01002688">
    <property type="protein sequence ID" value="PHJ20580.1"/>
    <property type="molecule type" value="Genomic_DNA"/>
</dbReference>
<feature type="region of interest" description="Disordered" evidence="1">
    <location>
        <begin position="28"/>
        <end position="61"/>
    </location>
</feature>
<dbReference type="VEuPathDB" id="ToxoDB:CSUI_005584"/>
<protein>
    <submittedName>
        <fullName evidence="2">Uncharacterized protein</fullName>
    </submittedName>
</protein>
<reference evidence="2 3" key="1">
    <citation type="journal article" date="2017" name="Int. J. Parasitol.">
        <title>The genome of the protozoan parasite Cystoisospora suis and a reverse vaccinology approach to identify vaccine candidates.</title>
        <authorList>
            <person name="Palmieri N."/>
            <person name="Shrestha A."/>
            <person name="Ruttkowski B."/>
            <person name="Beck T."/>
            <person name="Vogl C."/>
            <person name="Tomley F."/>
            <person name="Blake D.P."/>
            <person name="Joachim A."/>
        </authorList>
    </citation>
    <scope>NUCLEOTIDE SEQUENCE [LARGE SCALE GENOMIC DNA]</scope>
    <source>
        <strain evidence="2 3">Wien I</strain>
    </source>
</reference>
<dbReference type="RefSeq" id="XP_067922267.1">
    <property type="nucleotide sequence ID" value="XM_068065756.1"/>
</dbReference>
<evidence type="ECO:0000313" key="2">
    <source>
        <dbReference type="EMBL" id="PHJ20580.1"/>
    </source>
</evidence>
<organism evidence="2 3">
    <name type="scientific">Cystoisospora suis</name>
    <dbReference type="NCBI Taxonomy" id="483139"/>
    <lineage>
        <taxon>Eukaryota</taxon>
        <taxon>Sar</taxon>
        <taxon>Alveolata</taxon>
        <taxon>Apicomplexa</taxon>
        <taxon>Conoidasida</taxon>
        <taxon>Coccidia</taxon>
        <taxon>Eucoccidiorida</taxon>
        <taxon>Eimeriorina</taxon>
        <taxon>Sarcocystidae</taxon>
        <taxon>Cystoisospora</taxon>
    </lineage>
</organism>
<accession>A0A2C6KJ97</accession>
<comment type="caution">
    <text evidence="2">The sequence shown here is derived from an EMBL/GenBank/DDBJ whole genome shotgun (WGS) entry which is preliminary data.</text>
</comment>
<dbReference type="GeneID" id="94428967"/>
<proteinExistence type="predicted"/>
<keyword evidence="3" id="KW-1185">Reference proteome</keyword>
<evidence type="ECO:0000256" key="1">
    <source>
        <dbReference type="SAM" id="MobiDB-lite"/>
    </source>
</evidence>
<gene>
    <name evidence="2" type="ORF">CSUI_005584</name>
</gene>
<evidence type="ECO:0000313" key="3">
    <source>
        <dbReference type="Proteomes" id="UP000221165"/>
    </source>
</evidence>
<dbReference type="Proteomes" id="UP000221165">
    <property type="component" value="Unassembled WGS sequence"/>
</dbReference>
<feature type="compositionally biased region" description="Polar residues" evidence="1">
    <location>
        <begin position="28"/>
        <end position="58"/>
    </location>
</feature>
<feature type="non-terminal residue" evidence="2">
    <location>
        <position position="1"/>
    </location>
</feature>